<dbReference type="AlphaFoldDB" id="A0A1G8FG58"/>
<keyword evidence="1" id="KW-0472">Membrane</keyword>
<gene>
    <name evidence="2" type="ORF">SAMN04488136_13048</name>
</gene>
<dbReference type="EMBL" id="FNDD01000030">
    <property type="protein sequence ID" value="SDH81141.1"/>
    <property type="molecule type" value="Genomic_DNA"/>
</dbReference>
<name>A0A1G8FG58_9VIBR</name>
<organism evidence="2 3">
    <name type="scientific">Vibrio xiamenensis</name>
    <dbReference type="NCBI Taxonomy" id="861298"/>
    <lineage>
        <taxon>Bacteria</taxon>
        <taxon>Pseudomonadati</taxon>
        <taxon>Pseudomonadota</taxon>
        <taxon>Gammaproteobacteria</taxon>
        <taxon>Vibrionales</taxon>
        <taxon>Vibrionaceae</taxon>
        <taxon>Vibrio</taxon>
    </lineage>
</organism>
<feature type="transmembrane region" description="Helical" evidence="1">
    <location>
        <begin position="75"/>
        <end position="95"/>
    </location>
</feature>
<accession>A0A1G8FG58</accession>
<evidence type="ECO:0000313" key="2">
    <source>
        <dbReference type="EMBL" id="SDH81141.1"/>
    </source>
</evidence>
<reference evidence="2 3" key="1">
    <citation type="submission" date="2016-10" db="EMBL/GenBank/DDBJ databases">
        <authorList>
            <person name="de Groot N.N."/>
        </authorList>
    </citation>
    <scope>NUCLEOTIDE SEQUENCE [LARGE SCALE GENOMIC DNA]</scope>
    <source>
        <strain evidence="2 3">CGMCC 1.10228</strain>
    </source>
</reference>
<sequence length="121" mass="14140">MENKELIQQRLIEQGVPRDLAKFNTNLLSKRMLSAEKPLVFLSPPKVFVVQSLINGLVWGFLMWIMLWHSAPENWVIDIITMIGFGSFIGGCWYYRISKYQKKLCNISWTEWCRTNIDSAP</sequence>
<keyword evidence="1" id="KW-1133">Transmembrane helix</keyword>
<feature type="transmembrane region" description="Helical" evidence="1">
    <location>
        <begin position="47"/>
        <end position="69"/>
    </location>
</feature>
<dbReference type="OrthoDB" id="5878290at2"/>
<keyword evidence="3" id="KW-1185">Reference proteome</keyword>
<proteinExistence type="predicted"/>
<dbReference type="InterPro" id="IPR045644">
    <property type="entry name" value="DUF6404"/>
</dbReference>
<dbReference type="RefSeq" id="WP_093278114.1">
    <property type="nucleotide sequence ID" value="NZ_FNDD01000030.1"/>
</dbReference>
<keyword evidence="1" id="KW-0812">Transmembrane</keyword>
<protein>
    <submittedName>
        <fullName evidence="2">Uncharacterized protein</fullName>
    </submittedName>
</protein>
<evidence type="ECO:0000313" key="3">
    <source>
        <dbReference type="Proteomes" id="UP000198854"/>
    </source>
</evidence>
<dbReference type="Proteomes" id="UP000198854">
    <property type="component" value="Unassembled WGS sequence"/>
</dbReference>
<evidence type="ECO:0000256" key="1">
    <source>
        <dbReference type="SAM" id="Phobius"/>
    </source>
</evidence>
<dbReference type="Pfam" id="PF19942">
    <property type="entry name" value="DUF6404"/>
    <property type="match status" value="1"/>
</dbReference>